<accession>A0A4Y8WMQ0</accession>
<evidence type="ECO:0008006" key="3">
    <source>
        <dbReference type="Google" id="ProtNLM"/>
    </source>
</evidence>
<dbReference type="SUPFAM" id="SSF49478">
    <property type="entry name" value="Cna protein B-type domain"/>
    <property type="match status" value="1"/>
</dbReference>
<comment type="caution">
    <text evidence="1">The sequence shown here is derived from an EMBL/GenBank/DDBJ whole genome shotgun (WGS) entry which is preliminary data.</text>
</comment>
<reference evidence="1 2" key="1">
    <citation type="submission" date="2019-03" db="EMBL/GenBank/DDBJ databases">
        <title>Porphyromonas levii Isolated from the Uterus of Dairy Cows.</title>
        <authorList>
            <person name="Francis A.M."/>
        </authorList>
    </citation>
    <scope>NUCLEOTIDE SEQUENCE [LARGE SCALE GENOMIC DNA]</scope>
    <source>
        <strain evidence="1 2">AF5678</strain>
    </source>
</reference>
<protein>
    <recommendedName>
        <fullName evidence="3">Carboxypeptidase regulatory-like domain-containing protein</fullName>
    </recommendedName>
</protein>
<name>A0A4Y8WMQ0_9PORP</name>
<dbReference type="AlphaFoldDB" id="A0A4Y8WMQ0"/>
<dbReference type="RefSeq" id="WP_134850037.1">
    <property type="nucleotide sequence ID" value="NZ_CP197400.1"/>
</dbReference>
<evidence type="ECO:0000313" key="1">
    <source>
        <dbReference type="EMBL" id="TFH94093.1"/>
    </source>
</evidence>
<keyword evidence="2" id="KW-1185">Reference proteome</keyword>
<proteinExistence type="predicted"/>
<dbReference type="Proteomes" id="UP000297225">
    <property type="component" value="Unassembled WGS sequence"/>
</dbReference>
<evidence type="ECO:0000313" key="2">
    <source>
        <dbReference type="Proteomes" id="UP000297225"/>
    </source>
</evidence>
<organism evidence="1 2">
    <name type="scientific">Porphyromonas levii</name>
    <dbReference type="NCBI Taxonomy" id="28114"/>
    <lineage>
        <taxon>Bacteria</taxon>
        <taxon>Pseudomonadati</taxon>
        <taxon>Bacteroidota</taxon>
        <taxon>Bacteroidia</taxon>
        <taxon>Bacteroidales</taxon>
        <taxon>Porphyromonadaceae</taxon>
        <taxon>Porphyromonas</taxon>
    </lineage>
</organism>
<dbReference type="EMBL" id="SPNC01000192">
    <property type="protein sequence ID" value="TFH94093.1"/>
    <property type="molecule type" value="Genomic_DNA"/>
</dbReference>
<gene>
    <name evidence="1" type="ORF">E4P47_08975</name>
</gene>
<sequence length="95" mass="9977">MKHKWAILLLLSVLAVKGAVGQSILKGRVLLESSKEAVDGATVTLHPKGSVSVLAYTLTGTDGSFSLTPKEELPDSVTINVRSMSIKTATKTVPS</sequence>